<feature type="non-terminal residue" evidence="1">
    <location>
        <position position="1"/>
    </location>
</feature>
<evidence type="ECO:0000313" key="2">
    <source>
        <dbReference type="Proteomes" id="UP001189624"/>
    </source>
</evidence>
<dbReference type="AlphaFoldDB" id="A0AA86T5M3"/>
<organism evidence="1 2">
    <name type="scientific">Sphenostylis stenocarpa</name>
    <dbReference type="NCBI Taxonomy" id="92480"/>
    <lineage>
        <taxon>Eukaryota</taxon>
        <taxon>Viridiplantae</taxon>
        <taxon>Streptophyta</taxon>
        <taxon>Embryophyta</taxon>
        <taxon>Tracheophyta</taxon>
        <taxon>Spermatophyta</taxon>
        <taxon>Magnoliopsida</taxon>
        <taxon>eudicotyledons</taxon>
        <taxon>Gunneridae</taxon>
        <taxon>Pentapetalae</taxon>
        <taxon>rosids</taxon>
        <taxon>fabids</taxon>
        <taxon>Fabales</taxon>
        <taxon>Fabaceae</taxon>
        <taxon>Papilionoideae</taxon>
        <taxon>50 kb inversion clade</taxon>
        <taxon>NPAAA clade</taxon>
        <taxon>indigoferoid/millettioid clade</taxon>
        <taxon>Phaseoleae</taxon>
        <taxon>Sphenostylis</taxon>
    </lineage>
</organism>
<proteinExistence type="predicted"/>
<protein>
    <submittedName>
        <fullName evidence="1">Uncharacterized protein</fullName>
    </submittedName>
</protein>
<accession>A0AA86T5M3</accession>
<evidence type="ECO:0000313" key="1">
    <source>
        <dbReference type="EMBL" id="CAJ1972230.1"/>
    </source>
</evidence>
<dbReference type="Gramene" id="rna-AYBTSS11_LOCUS24279">
    <property type="protein sequence ID" value="CAJ1972230.1"/>
    <property type="gene ID" value="gene-AYBTSS11_LOCUS24279"/>
</dbReference>
<sequence>LFDKWLEFNTNDGDIHLKSQNSGVLVIGDENTYAICPRKLYMRIHEFRALE</sequence>
<dbReference type="Proteomes" id="UP001189624">
    <property type="component" value="Chromosome 8"/>
</dbReference>
<keyword evidence="2" id="KW-1185">Reference proteome</keyword>
<reference evidence="1" key="1">
    <citation type="submission" date="2023-10" db="EMBL/GenBank/DDBJ databases">
        <authorList>
            <person name="Domelevo Entfellner J.-B."/>
        </authorList>
    </citation>
    <scope>NUCLEOTIDE SEQUENCE</scope>
</reference>
<name>A0AA86T5M3_9FABA</name>
<dbReference type="EMBL" id="OY731405">
    <property type="protein sequence ID" value="CAJ1972230.1"/>
    <property type="molecule type" value="Genomic_DNA"/>
</dbReference>
<gene>
    <name evidence="1" type="ORF">AYBTSS11_LOCUS24279</name>
</gene>